<dbReference type="InterPro" id="IPR039538">
    <property type="entry name" value="BetI_C"/>
</dbReference>
<keyword evidence="3" id="KW-1185">Reference proteome</keyword>
<accession>A0A917AYF5</accession>
<gene>
    <name evidence="2" type="ORF">GCM10011399_00300</name>
</gene>
<proteinExistence type="predicted"/>
<dbReference type="Gene3D" id="1.10.357.10">
    <property type="entry name" value="Tetracycline Repressor, domain 2"/>
    <property type="match status" value="1"/>
</dbReference>
<protein>
    <recommendedName>
        <fullName evidence="1">BetI-type transcriptional repressor C-terminal domain-containing protein</fullName>
    </recommendedName>
</protein>
<organism evidence="2 3">
    <name type="scientific">Subtercola lobariae</name>
    <dbReference type="NCBI Taxonomy" id="1588641"/>
    <lineage>
        <taxon>Bacteria</taxon>
        <taxon>Bacillati</taxon>
        <taxon>Actinomycetota</taxon>
        <taxon>Actinomycetes</taxon>
        <taxon>Micrococcales</taxon>
        <taxon>Microbacteriaceae</taxon>
        <taxon>Subtercola</taxon>
    </lineage>
</organism>
<reference evidence="2 3" key="1">
    <citation type="journal article" date="2014" name="Int. J. Syst. Evol. Microbiol.">
        <title>Complete genome sequence of Corynebacterium casei LMG S-19264T (=DSM 44701T), isolated from a smear-ripened cheese.</title>
        <authorList>
            <consortium name="US DOE Joint Genome Institute (JGI-PGF)"/>
            <person name="Walter F."/>
            <person name="Albersmeier A."/>
            <person name="Kalinowski J."/>
            <person name="Ruckert C."/>
        </authorList>
    </citation>
    <scope>NUCLEOTIDE SEQUENCE [LARGE SCALE GENOMIC DNA]</scope>
    <source>
        <strain evidence="2 3">CGMCC 1.12976</strain>
    </source>
</reference>
<comment type="caution">
    <text evidence="2">The sequence shown here is derived from an EMBL/GenBank/DDBJ whole genome shotgun (WGS) entry which is preliminary data.</text>
</comment>
<dbReference type="InterPro" id="IPR036271">
    <property type="entry name" value="Tet_transcr_reg_TetR-rel_C_sf"/>
</dbReference>
<dbReference type="EMBL" id="BMGP01000001">
    <property type="protein sequence ID" value="GGF10396.1"/>
    <property type="molecule type" value="Genomic_DNA"/>
</dbReference>
<name>A0A917AYF5_9MICO</name>
<dbReference type="Pfam" id="PF13977">
    <property type="entry name" value="TetR_C_6"/>
    <property type="match status" value="1"/>
</dbReference>
<evidence type="ECO:0000259" key="1">
    <source>
        <dbReference type="Pfam" id="PF13977"/>
    </source>
</evidence>
<dbReference type="SUPFAM" id="SSF48498">
    <property type="entry name" value="Tetracyclin repressor-like, C-terminal domain"/>
    <property type="match status" value="1"/>
</dbReference>
<evidence type="ECO:0000313" key="2">
    <source>
        <dbReference type="EMBL" id="GGF10396.1"/>
    </source>
</evidence>
<feature type="domain" description="BetI-type transcriptional repressor C-terminal" evidence="1">
    <location>
        <begin position="49"/>
        <end position="158"/>
    </location>
</feature>
<dbReference type="AlphaFoldDB" id="A0A917AYF5"/>
<sequence>MAEVLGVVPGLINHYFNFVDDLVAAAFGYATTAERTEIYAGAFAAPTPSQQLLRLFTELLDTERDAVSLLWLDAWQASRRRPALLREVVIQMRADVTALAALIQSGIDVGDFTAIDPSASATRIMSLIDGLSVRAATRSFIDYEVVAELVLRNVERELDLPEHALSGTST</sequence>
<dbReference type="Proteomes" id="UP000598775">
    <property type="component" value="Unassembled WGS sequence"/>
</dbReference>
<evidence type="ECO:0000313" key="3">
    <source>
        <dbReference type="Proteomes" id="UP000598775"/>
    </source>
</evidence>